<evidence type="ECO:0000313" key="1">
    <source>
        <dbReference type="EMBL" id="KAF2614350.1"/>
    </source>
</evidence>
<gene>
    <name evidence="1" type="ORF">F2Q70_00011571</name>
</gene>
<dbReference type="AlphaFoldDB" id="A0A8S9M2H4"/>
<dbReference type="EMBL" id="QGKY02000089">
    <property type="protein sequence ID" value="KAF2614350.1"/>
    <property type="molecule type" value="Genomic_DNA"/>
</dbReference>
<proteinExistence type="predicted"/>
<organism evidence="1">
    <name type="scientific">Brassica cretica</name>
    <name type="common">Mustard</name>
    <dbReference type="NCBI Taxonomy" id="69181"/>
    <lineage>
        <taxon>Eukaryota</taxon>
        <taxon>Viridiplantae</taxon>
        <taxon>Streptophyta</taxon>
        <taxon>Embryophyta</taxon>
        <taxon>Tracheophyta</taxon>
        <taxon>Spermatophyta</taxon>
        <taxon>Magnoliopsida</taxon>
        <taxon>eudicotyledons</taxon>
        <taxon>Gunneridae</taxon>
        <taxon>Pentapetalae</taxon>
        <taxon>rosids</taxon>
        <taxon>malvids</taxon>
        <taxon>Brassicales</taxon>
        <taxon>Brassicaceae</taxon>
        <taxon>Brassiceae</taxon>
        <taxon>Brassica</taxon>
    </lineage>
</organism>
<protein>
    <submittedName>
        <fullName evidence="1">Uncharacterized protein</fullName>
    </submittedName>
</protein>
<reference evidence="1" key="1">
    <citation type="submission" date="2019-12" db="EMBL/GenBank/DDBJ databases">
        <title>Genome sequencing and annotation of Brassica cretica.</title>
        <authorList>
            <person name="Studholme D.J."/>
            <person name="Sarris P.F."/>
        </authorList>
    </citation>
    <scope>NUCLEOTIDE SEQUENCE</scope>
    <source>
        <strain evidence="1">PFS-102/07</strain>
        <tissue evidence="1">Leaf</tissue>
    </source>
</reference>
<sequence>MDERILNISKEDIAEIITMNGSRNFMDTQNTAEDPPSFDDAAAPSIDDKFDFRRSTPIQNRKWKPRWESRDEYGVYRDEDGFARAKDGRIIHVSKEDIRAILQRATIVGRTRIGPPEYAVVSIRTVPDEASYSKAEIDEMVAEIYRVLRTSDDYHSKRLDDIYYPFDNSISWLTTRTDEMKQDIAMIQNQHAVGAGASKLIGEHTQPSIDARTRTSIDARTRTSIDARLVSFKDRLQSFTYMLDGVYYPLRDDIDLLTTYMNALQQEIDTTQRQLDFQA</sequence>
<comment type="caution">
    <text evidence="1">The sequence shown here is derived from an EMBL/GenBank/DDBJ whole genome shotgun (WGS) entry which is preliminary data.</text>
</comment>
<name>A0A8S9M2H4_BRACR</name>
<accession>A0A8S9M2H4</accession>